<dbReference type="Gene3D" id="1.20.1050.10">
    <property type="match status" value="1"/>
</dbReference>
<dbReference type="GO" id="GO:0005737">
    <property type="term" value="C:cytoplasm"/>
    <property type="evidence" value="ECO:0007669"/>
    <property type="project" value="TreeGrafter"/>
</dbReference>
<dbReference type="SFLD" id="SFLDG00358">
    <property type="entry name" value="Main_(cytGST)"/>
    <property type="match status" value="1"/>
</dbReference>
<dbReference type="Pfam" id="PF00043">
    <property type="entry name" value="GST_C"/>
    <property type="match status" value="1"/>
</dbReference>
<evidence type="ECO:0000256" key="1">
    <source>
        <dbReference type="ARBA" id="ARBA00022768"/>
    </source>
</evidence>
<dbReference type="SUPFAM" id="SSF52833">
    <property type="entry name" value="Thioredoxin-like"/>
    <property type="match status" value="1"/>
</dbReference>
<sequence>MAVGKIFSYPNNWRVKRVQAVAALAGESVEEVNIEMAETKKPAFLAKFPLGTVPAFEGADGVFITETAAIAEHVARVTGGKLIPSDAKQAAEVSQWINIADQELATPHAAICGMIAGYIAYAKPVQTSLLNKLTQRLQTLDRVLSTRTFIVGDRMTLADIALGSVLFSLTTGNGHIDAAARAKIPNVVRYLETIVKSPKLASIFGEVKYVETAPQYQAPKKEGKADKPKADKPKADAAAAPKKEKAAKKPAADDDDDEPVVPAEPKAKNPLDELPKSSFVMDEWKRKYSNEDTLTGALPWFYENFDPEGYSVWRVDFKYNDELTQVFMSANLIGGFFARLEASRKYAMGSMGVFGKAGDSLISGAFVVRGKDAIPVLSVAPDWESYNITPLDITTEEGKKFFNGAMSWELEIDGKPWADGKIFK</sequence>
<evidence type="ECO:0000259" key="6">
    <source>
        <dbReference type="PROSITE" id="PS50404"/>
    </source>
</evidence>
<feature type="region of interest" description="Disordered" evidence="4">
    <location>
        <begin position="217"/>
        <end position="272"/>
    </location>
</feature>
<evidence type="ECO:0000259" key="5">
    <source>
        <dbReference type="PROSITE" id="PS50040"/>
    </source>
</evidence>
<dbReference type="OrthoDB" id="249703at2759"/>
<dbReference type="InterPro" id="IPR036433">
    <property type="entry name" value="EF1B_G_C_sf"/>
</dbReference>
<feature type="domain" description="GST C-terminal" evidence="7">
    <location>
        <begin position="86"/>
        <end position="216"/>
    </location>
</feature>
<dbReference type="Gene3D" id="3.40.30.10">
    <property type="entry name" value="Glutaredoxin"/>
    <property type="match status" value="1"/>
</dbReference>
<dbReference type="SMART" id="SM01183">
    <property type="entry name" value="EF1G"/>
    <property type="match status" value="1"/>
</dbReference>
<dbReference type="GO" id="GO:0003746">
    <property type="term" value="F:translation elongation factor activity"/>
    <property type="evidence" value="ECO:0007669"/>
    <property type="project" value="UniProtKB-UniRule"/>
</dbReference>
<dbReference type="EMBL" id="BLZA01000009">
    <property type="protein sequence ID" value="GHJ84617.1"/>
    <property type="molecule type" value="Genomic_DNA"/>
</dbReference>
<dbReference type="SUPFAM" id="SSF47616">
    <property type="entry name" value="GST C-terminal domain-like"/>
    <property type="match status" value="1"/>
</dbReference>
<protein>
    <recommendedName>
        <fullName evidence="10">Elongation factor 1-gamma</fullName>
    </recommendedName>
</protein>
<dbReference type="SFLD" id="SFLDS00019">
    <property type="entry name" value="Glutathione_Transferase_(cytos"/>
    <property type="match status" value="1"/>
</dbReference>
<name>A0A8H3TP15_9TREE</name>
<evidence type="ECO:0000256" key="4">
    <source>
        <dbReference type="SAM" id="MobiDB-lite"/>
    </source>
</evidence>
<keyword evidence="2 3" id="KW-0648">Protein biosynthesis</keyword>
<dbReference type="SUPFAM" id="SSF89942">
    <property type="entry name" value="eEF1-gamma domain"/>
    <property type="match status" value="1"/>
</dbReference>
<dbReference type="InterPro" id="IPR001662">
    <property type="entry name" value="EF1B_G_C"/>
</dbReference>
<dbReference type="GO" id="GO:0005634">
    <property type="term" value="C:nucleus"/>
    <property type="evidence" value="ECO:0007669"/>
    <property type="project" value="TreeGrafter"/>
</dbReference>
<dbReference type="Proteomes" id="UP000620104">
    <property type="component" value="Unassembled WGS sequence"/>
</dbReference>
<dbReference type="FunFam" id="3.40.30.10:FF:000142">
    <property type="entry name" value="Elongation factor 1 gamma"/>
    <property type="match status" value="1"/>
</dbReference>
<keyword evidence="9" id="KW-1185">Reference proteome</keyword>
<feature type="compositionally biased region" description="Basic and acidic residues" evidence="4">
    <location>
        <begin position="219"/>
        <end position="235"/>
    </location>
</feature>
<accession>A0A8H3TP15</accession>
<dbReference type="InterPro" id="IPR040079">
    <property type="entry name" value="Glutathione_S-Trfase"/>
</dbReference>
<feature type="domain" description="GST N-terminal" evidence="6">
    <location>
        <begin position="2"/>
        <end position="82"/>
    </location>
</feature>
<evidence type="ECO:0000313" key="9">
    <source>
        <dbReference type="Proteomes" id="UP000620104"/>
    </source>
</evidence>
<comment type="caution">
    <text evidence="8">The sequence shown here is derived from an EMBL/GenBank/DDBJ whole genome shotgun (WGS) entry which is preliminary data.</text>
</comment>
<dbReference type="Pfam" id="PF00647">
    <property type="entry name" value="EF1G"/>
    <property type="match status" value="1"/>
</dbReference>
<dbReference type="PANTHER" id="PTHR43986">
    <property type="entry name" value="ELONGATION FACTOR 1-GAMMA"/>
    <property type="match status" value="1"/>
</dbReference>
<organism evidence="8 9">
    <name type="scientific">Naganishia liquefaciens</name>
    <dbReference type="NCBI Taxonomy" id="104408"/>
    <lineage>
        <taxon>Eukaryota</taxon>
        <taxon>Fungi</taxon>
        <taxon>Dikarya</taxon>
        <taxon>Basidiomycota</taxon>
        <taxon>Agaricomycotina</taxon>
        <taxon>Tremellomycetes</taxon>
        <taxon>Filobasidiales</taxon>
        <taxon>Filobasidiaceae</taxon>
        <taxon>Naganishia</taxon>
    </lineage>
</organism>
<evidence type="ECO:0008006" key="10">
    <source>
        <dbReference type="Google" id="ProtNLM"/>
    </source>
</evidence>
<dbReference type="InterPro" id="IPR050802">
    <property type="entry name" value="EF-GSTs"/>
</dbReference>
<dbReference type="InterPro" id="IPR004046">
    <property type="entry name" value="GST_C"/>
</dbReference>
<dbReference type="CDD" id="cd03044">
    <property type="entry name" value="GST_N_EF1Bgamma"/>
    <property type="match status" value="1"/>
</dbReference>
<dbReference type="CDD" id="cd03181">
    <property type="entry name" value="GST_C_EF1Bgamma_like"/>
    <property type="match status" value="1"/>
</dbReference>
<dbReference type="PANTHER" id="PTHR43986:SF1">
    <property type="entry name" value="ELONGATION FACTOR 1-GAMMA"/>
    <property type="match status" value="1"/>
</dbReference>
<evidence type="ECO:0000313" key="8">
    <source>
        <dbReference type="EMBL" id="GHJ84617.1"/>
    </source>
</evidence>
<keyword evidence="1 3" id="KW-0251">Elongation factor</keyword>
<dbReference type="FunFam" id="3.30.70.1010:FF:000001">
    <property type="entry name" value="Elongation factor 1-gamma 1"/>
    <property type="match status" value="1"/>
</dbReference>
<dbReference type="Pfam" id="PF02798">
    <property type="entry name" value="GST_N"/>
    <property type="match status" value="1"/>
</dbReference>
<evidence type="ECO:0000256" key="2">
    <source>
        <dbReference type="ARBA" id="ARBA00022917"/>
    </source>
</evidence>
<dbReference type="InterPro" id="IPR036282">
    <property type="entry name" value="Glutathione-S-Trfase_C_sf"/>
</dbReference>
<dbReference type="AlphaFoldDB" id="A0A8H3TP15"/>
<reference evidence="8" key="1">
    <citation type="submission" date="2020-07" db="EMBL/GenBank/DDBJ databases">
        <title>Draft Genome Sequence of a Deep-Sea Yeast, Naganishia (Cryptococcus) liquefaciens strain N6.</title>
        <authorList>
            <person name="Han Y.W."/>
            <person name="Kajitani R."/>
            <person name="Morimoto H."/>
            <person name="Parhat M."/>
            <person name="Tsubouchi H."/>
            <person name="Bakenova O."/>
            <person name="Ogata M."/>
            <person name="Argunhan B."/>
            <person name="Aoki R."/>
            <person name="Kajiwara S."/>
            <person name="Itoh T."/>
            <person name="Iwasaki H."/>
        </authorList>
    </citation>
    <scope>NUCLEOTIDE SEQUENCE</scope>
    <source>
        <strain evidence="8">N6</strain>
    </source>
</reference>
<feature type="domain" description="EF-1-gamma C-terminal" evidence="5">
    <location>
        <begin position="267"/>
        <end position="424"/>
    </location>
</feature>
<dbReference type="PROSITE" id="PS50405">
    <property type="entry name" value="GST_CTER"/>
    <property type="match status" value="1"/>
</dbReference>
<dbReference type="InterPro" id="IPR036249">
    <property type="entry name" value="Thioredoxin-like_sf"/>
</dbReference>
<dbReference type="InterPro" id="IPR010987">
    <property type="entry name" value="Glutathione-S-Trfase_C-like"/>
</dbReference>
<dbReference type="PROSITE" id="PS50404">
    <property type="entry name" value="GST_NTER"/>
    <property type="match status" value="1"/>
</dbReference>
<gene>
    <name evidence="8" type="ORF">NliqN6_1019</name>
</gene>
<dbReference type="Gene3D" id="3.30.70.1010">
    <property type="entry name" value="Translation elongation factor EF1B, gamma chain, conserved domain"/>
    <property type="match status" value="1"/>
</dbReference>
<proteinExistence type="predicted"/>
<dbReference type="FunFam" id="1.20.1050.10:FF:000006">
    <property type="entry name" value="Elongation factor 1 gamma"/>
    <property type="match status" value="1"/>
</dbReference>
<evidence type="ECO:0000256" key="3">
    <source>
        <dbReference type="PROSITE-ProRule" id="PRU00519"/>
    </source>
</evidence>
<evidence type="ECO:0000259" key="7">
    <source>
        <dbReference type="PROSITE" id="PS50405"/>
    </source>
</evidence>
<dbReference type="InterPro" id="IPR004045">
    <property type="entry name" value="Glutathione_S-Trfase_N"/>
</dbReference>
<dbReference type="PROSITE" id="PS50040">
    <property type="entry name" value="EF1G_C"/>
    <property type="match status" value="1"/>
</dbReference>